<dbReference type="OMA" id="NICPKVR"/>
<sequence>MAARKEEKKNLPWGLSSDGLAPGSMKTITESKLKAFSVGMMNAQNKKVSKAKQEVEERKKRDEEKCAEVFADFVASFDDSRVHGKTFVRGSTINPDTKEETISEDSGRLYKPMAKLSASLIEEKLKAELSPKPDLKKKMKEKEKKKSNLELFKEELKRNQEERELRHKLKKGETTDIPKEVLEALPSSFLLAQPKDDAFGFGSHDTGDPNTTNLYIGNISPK</sequence>
<name>A7SN57_NEMVE</name>
<keyword evidence="1" id="KW-0175">Coiled coil</keyword>
<evidence type="ECO:0000256" key="2">
    <source>
        <dbReference type="SAM" id="MobiDB-lite"/>
    </source>
</evidence>
<feature type="region of interest" description="Disordered" evidence="2">
    <location>
        <begin position="1"/>
        <end position="22"/>
    </location>
</feature>
<protein>
    <submittedName>
        <fullName evidence="3">Uncharacterized protein</fullName>
    </submittedName>
</protein>
<dbReference type="STRING" id="45351.A7SN57"/>
<feature type="compositionally biased region" description="Basic and acidic residues" evidence="2">
    <location>
        <begin position="1"/>
        <end position="10"/>
    </location>
</feature>
<feature type="coiled-coil region" evidence="1">
    <location>
        <begin position="135"/>
        <end position="162"/>
    </location>
</feature>
<proteinExistence type="predicted"/>
<dbReference type="AlphaFoldDB" id="A7SN57"/>
<feature type="region of interest" description="Disordered" evidence="2">
    <location>
        <begin position="197"/>
        <end position="222"/>
    </location>
</feature>
<dbReference type="PANTHER" id="PTHR23140">
    <property type="entry name" value="RNA PROCESSING PROTEIN LD23810P"/>
    <property type="match status" value="1"/>
</dbReference>
<accession>A7SN57</accession>
<organism evidence="3 4">
    <name type="scientific">Nematostella vectensis</name>
    <name type="common">Starlet sea anemone</name>
    <dbReference type="NCBI Taxonomy" id="45351"/>
    <lineage>
        <taxon>Eukaryota</taxon>
        <taxon>Metazoa</taxon>
        <taxon>Cnidaria</taxon>
        <taxon>Anthozoa</taxon>
        <taxon>Hexacorallia</taxon>
        <taxon>Actiniaria</taxon>
        <taxon>Edwardsiidae</taxon>
        <taxon>Nematostella</taxon>
    </lineage>
</organism>
<feature type="non-terminal residue" evidence="3">
    <location>
        <position position="1"/>
    </location>
</feature>
<dbReference type="PANTHER" id="PTHR23140:SF0">
    <property type="entry name" value="U2 SNRNP-ASSOCIATED SURP MOTIF-CONTAINING PROTEIN"/>
    <property type="match status" value="1"/>
</dbReference>
<feature type="compositionally biased region" description="Polar residues" evidence="2">
    <location>
        <begin position="208"/>
        <end position="222"/>
    </location>
</feature>
<evidence type="ECO:0000256" key="1">
    <source>
        <dbReference type="SAM" id="Coils"/>
    </source>
</evidence>
<dbReference type="HOGENOM" id="CLU_1248083_0_0_1"/>
<dbReference type="Proteomes" id="UP000001593">
    <property type="component" value="Unassembled WGS sequence"/>
</dbReference>
<dbReference type="InterPro" id="IPR051485">
    <property type="entry name" value="SR-CTD_assoc_factor"/>
</dbReference>
<dbReference type="PhylomeDB" id="A7SN57"/>
<keyword evidence="4" id="KW-1185">Reference proteome</keyword>
<dbReference type="EMBL" id="DS469717">
    <property type="protein sequence ID" value="EDO34858.1"/>
    <property type="molecule type" value="Genomic_DNA"/>
</dbReference>
<feature type="coiled-coil region" evidence="1">
    <location>
        <begin position="41"/>
        <end position="72"/>
    </location>
</feature>
<dbReference type="eggNOG" id="KOG0151">
    <property type="taxonomic scope" value="Eukaryota"/>
</dbReference>
<evidence type="ECO:0000313" key="3">
    <source>
        <dbReference type="EMBL" id="EDO34858.1"/>
    </source>
</evidence>
<evidence type="ECO:0000313" key="4">
    <source>
        <dbReference type="Proteomes" id="UP000001593"/>
    </source>
</evidence>
<gene>
    <name evidence="3" type="ORF">NEMVEDRAFT_v1g214831</name>
</gene>
<reference evidence="3 4" key="1">
    <citation type="journal article" date="2007" name="Science">
        <title>Sea anemone genome reveals ancestral eumetazoan gene repertoire and genomic organization.</title>
        <authorList>
            <person name="Putnam N.H."/>
            <person name="Srivastava M."/>
            <person name="Hellsten U."/>
            <person name="Dirks B."/>
            <person name="Chapman J."/>
            <person name="Salamov A."/>
            <person name="Terry A."/>
            <person name="Shapiro H."/>
            <person name="Lindquist E."/>
            <person name="Kapitonov V.V."/>
            <person name="Jurka J."/>
            <person name="Genikhovich G."/>
            <person name="Grigoriev I.V."/>
            <person name="Lucas S.M."/>
            <person name="Steele R.E."/>
            <person name="Finnerty J.R."/>
            <person name="Technau U."/>
            <person name="Martindale M.Q."/>
            <person name="Rokhsar D.S."/>
        </authorList>
    </citation>
    <scope>NUCLEOTIDE SEQUENCE [LARGE SCALE GENOMIC DNA]</scope>
    <source>
        <strain evidence="4">CH2 X CH6</strain>
    </source>
</reference>
<dbReference type="InParanoid" id="A7SN57"/>